<dbReference type="EMBL" id="AMYD01000826">
    <property type="protein sequence ID" value="EQB55957.1"/>
    <property type="molecule type" value="Genomic_DNA"/>
</dbReference>
<organism evidence="2 3">
    <name type="scientific">Colletotrichum gloeosporioides (strain Cg-14)</name>
    <name type="common">Anthracnose fungus</name>
    <name type="synonym">Glomerella cingulata</name>
    <dbReference type="NCBI Taxonomy" id="1237896"/>
    <lineage>
        <taxon>Eukaryota</taxon>
        <taxon>Fungi</taxon>
        <taxon>Dikarya</taxon>
        <taxon>Ascomycota</taxon>
        <taxon>Pezizomycotina</taxon>
        <taxon>Sordariomycetes</taxon>
        <taxon>Hypocreomycetidae</taxon>
        <taxon>Glomerellales</taxon>
        <taxon>Glomerellaceae</taxon>
        <taxon>Colletotrichum</taxon>
        <taxon>Colletotrichum gloeosporioides species complex</taxon>
    </lineage>
</organism>
<feature type="region of interest" description="Disordered" evidence="1">
    <location>
        <begin position="68"/>
        <end position="96"/>
    </location>
</feature>
<sequence length="96" mass="10194">MSIPGPYCTDLLLEFWPGKAPVSGWLKPASHFAPTGYRASKTALKMLVLAWHWMLRADGVKVLGGFAGTAGDEPRGGPGFVEEAGSEGSESWRAAC</sequence>
<evidence type="ECO:0000256" key="1">
    <source>
        <dbReference type="SAM" id="MobiDB-lite"/>
    </source>
</evidence>
<name>T0KK98_COLGC</name>
<protein>
    <submittedName>
        <fullName evidence="2">Uncharacterized protein</fullName>
    </submittedName>
</protein>
<comment type="caution">
    <text evidence="2">The sequence shown here is derived from an EMBL/GenBank/DDBJ whole genome shotgun (WGS) entry which is preliminary data.</text>
</comment>
<reference evidence="3" key="1">
    <citation type="journal article" date="2013" name="Mol. Plant Microbe Interact.">
        <title>Global aspects of pacC regulation of pathogenicity genes in Colletotrichum gloeosporioides as revealed by transcriptome analysis.</title>
        <authorList>
            <person name="Alkan N."/>
            <person name="Meng X."/>
            <person name="Friedlander G."/>
            <person name="Reuveni E."/>
            <person name="Sukno S."/>
            <person name="Sherman A."/>
            <person name="Thon M."/>
            <person name="Fluhr R."/>
            <person name="Prusky D."/>
        </authorList>
    </citation>
    <scope>NUCLEOTIDE SEQUENCE [LARGE SCALE GENOMIC DNA]</scope>
    <source>
        <strain evidence="3">Cg-14</strain>
    </source>
</reference>
<evidence type="ECO:0000313" key="2">
    <source>
        <dbReference type="EMBL" id="EQB55957.1"/>
    </source>
</evidence>
<gene>
    <name evidence="2" type="ORF">CGLO_04061</name>
</gene>
<dbReference type="OrthoDB" id="7289984at2759"/>
<dbReference type="HOGENOM" id="CLU_2359579_0_0_1"/>
<evidence type="ECO:0000313" key="3">
    <source>
        <dbReference type="Proteomes" id="UP000015530"/>
    </source>
</evidence>
<dbReference type="AlphaFoldDB" id="T0KK98"/>
<dbReference type="Proteomes" id="UP000015530">
    <property type="component" value="Unassembled WGS sequence"/>
</dbReference>
<accession>T0KK98</accession>
<proteinExistence type="predicted"/>